<feature type="non-terminal residue" evidence="2">
    <location>
        <position position="127"/>
    </location>
</feature>
<evidence type="ECO:0000313" key="3">
    <source>
        <dbReference type="Proteomes" id="UP000324800"/>
    </source>
</evidence>
<proteinExistence type="predicted"/>
<dbReference type="Gene3D" id="3.40.50.300">
    <property type="entry name" value="P-loop containing nucleotide triphosphate hydrolases"/>
    <property type="match status" value="1"/>
</dbReference>
<dbReference type="Pfam" id="PF19263">
    <property type="entry name" value="DUF5906"/>
    <property type="match status" value="1"/>
</dbReference>
<evidence type="ECO:0000259" key="1">
    <source>
        <dbReference type="Pfam" id="PF19263"/>
    </source>
</evidence>
<name>A0A5J4WIH3_9EUKA</name>
<evidence type="ECO:0000313" key="2">
    <source>
        <dbReference type="EMBL" id="KAA6394770.1"/>
    </source>
</evidence>
<dbReference type="AlphaFoldDB" id="A0A5J4WIH3"/>
<reference evidence="2 3" key="1">
    <citation type="submission" date="2019-03" db="EMBL/GenBank/DDBJ databases">
        <title>Single cell metagenomics reveals metabolic interactions within the superorganism composed of flagellate Streblomastix strix and complex community of Bacteroidetes bacteria on its surface.</title>
        <authorList>
            <person name="Treitli S.C."/>
            <person name="Kolisko M."/>
            <person name="Husnik F."/>
            <person name="Keeling P."/>
            <person name="Hampl V."/>
        </authorList>
    </citation>
    <scope>NUCLEOTIDE SEQUENCE [LARGE SCALE GENOMIC DNA]</scope>
    <source>
        <strain evidence="2">ST1C</strain>
    </source>
</reference>
<dbReference type="OrthoDB" id="103748at2759"/>
<dbReference type="EMBL" id="SNRW01001853">
    <property type="protein sequence ID" value="KAA6394770.1"/>
    <property type="molecule type" value="Genomic_DNA"/>
</dbReference>
<accession>A0A5J4WIH3</accession>
<protein>
    <recommendedName>
        <fullName evidence="1">NrS-1 polymerase-like helicase domain-containing protein</fullName>
    </recommendedName>
</protein>
<gene>
    <name evidence="2" type="ORF">EZS28_009699</name>
</gene>
<sequence length="127" mass="14502">MIQNPGKKFKAAIILQGRQGKGNNRFTDMIAELTNRYSCPNITNIDKFTGNFNSVVENKMLSVLNEMRNYDIKKNVVTVKKSIISDQIIIINKKNQPRGKTESIMNIIYVSNADSLVQLDTDDRRHL</sequence>
<organism evidence="2 3">
    <name type="scientific">Streblomastix strix</name>
    <dbReference type="NCBI Taxonomy" id="222440"/>
    <lineage>
        <taxon>Eukaryota</taxon>
        <taxon>Metamonada</taxon>
        <taxon>Preaxostyla</taxon>
        <taxon>Oxymonadida</taxon>
        <taxon>Streblomastigidae</taxon>
        <taxon>Streblomastix</taxon>
    </lineage>
</organism>
<dbReference type="InterPro" id="IPR045455">
    <property type="entry name" value="NrS-1_pol-like_helicase"/>
</dbReference>
<comment type="caution">
    <text evidence="2">The sequence shown here is derived from an EMBL/GenBank/DDBJ whole genome shotgun (WGS) entry which is preliminary data.</text>
</comment>
<dbReference type="Proteomes" id="UP000324800">
    <property type="component" value="Unassembled WGS sequence"/>
</dbReference>
<feature type="domain" description="NrS-1 polymerase-like helicase" evidence="1">
    <location>
        <begin position="15"/>
        <end position="125"/>
    </location>
</feature>
<dbReference type="InterPro" id="IPR027417">
    <property type="entry name" value="P-loop_NTPase"/>
</dbReference>